<dbReference type="PANTHER" id="PTHR33317:SF4">
    <property type="entry name" value="POLYNUCLEOTIDYL TRANSFERASE, RIBONUCLEASE H-LIKE SUPERFAMILY PROTEIN"/>
    <property type="match status" value="1"/>
</dbReference>
<keyword evidence="1 5" id="KW-0963">Cytoplasm</keyword>
<evidence type="ECO:0000313" key="7">
    <source>
        <dbReference type="EMBL" id="OGC47842.1"/>
    </source>
</evidence>
<dbReference type="InterPro" id="IPR006641">
    <property type="entry name" value="YqgF/RNaseH-like_dom"/>
</dbReference>
<dbReference type="InterPro" id="IPR005227">
    <property type="entry name" value="YqgF"/>
</dbReference>
<keyword evidence="2 5" id="KW-0690">Ribosome biogenesis</keyword>
<dbReference type="EMBL" id="MEUX01000008">
    <property type="protein sequence ID" value="OGC47842.1"/>
    <property type="molecule type" value="Genomic_DNA"/>
</dbReference>
<dbReference type="EC" id="3.1.-.-" evidence="5"/>
<comment type="similarity">
    <text evidence="5">Belongs to the YqgF HJR family.</text>
</comment>
<comment type="subcellular location">
    <subcellularLocation>
        <location evidence="5">Cytoplasm</location>
    </subcellularLocation>
</comment>
<dbReference type="InterPro" id="IPR012337">
    <property type="entry name" value="RNaseH-like_sf"/>
</dbReference>
<dbReference type="Pfam" id="PF03652">
    <property type="entry name" value="RuvX"/>
    <property type="match status" value="1"/>
</dbReference>
<dbReference type="HAMAP" id="MF_00651">
    <property type="entry name" value="Nuclease_YqgF"/>
    <property type="match status" value="1"/>
</dbReference>
<dbReference type="GO" id="GO:0000967">
    <property type="term" value="P:rRNA 5'-end processing"/>
    <property type="evidence" value="ECO:0007669"/>
    <property type="project" value="UniProtKB-UniRule"/>
</dbReference>
<dbReference type="SMART" id="SM00732">
    <property type="entry name" value="YqgFc"/>
    <property type="match status" value="1"/>
</dbReference>
<keyword evidence="3 5" id="KW-0540">Nuclease</keyword>
<evidence type="ECO:0000256" key="3">
    <source>
        <dbReference type="ARBA" id="ARBA00022722"/>
    </source>
</evidence>
<dbReference type="GO" id="GO:0004518">
    <property type="term" value="F:nuclease activity"/>
    <property type="evidence" value="ECO:0007669"/>
    <property type="project" value="UniProtKB-KW"/>
</dbReference>
<evidence type="ECO:0000256" key="4">
    <source>
        <dbReference type="ARBA" id="ARBA00022801"/>
    </source>
</evidence>
<dbReference type="GO" id="GO:0016788">
    <property type="term" value="F:hydrolase activity, acting on ester bonds"/>
    <property type="evidence" value="ECO:0007669"/>
    <property type="project" value="UniProtKB-UniRule"/>
</dbReference>
<reference evidence="7 8" key="1">
    <citation type="journal article" date="2016" name="Nat. Commun.">
        <title>Thousands of microbial genomes shed light on interconnected biogeochemical processes in an aquifer system.</title>
        <authorList>
            <person name="Anantharaman K."/>
            <person name="Brown C.T."/>
            <person name="Hug L.A."/>
            <person name="Sharon I."/>
            <person name="Castelle C.J."/>
            <person name="Probst A.J."/>
            <person name="Thomas B.C."/>
            <person name="Singh A."/>
            <person name="Wilkins M.J."/>
            <person name="Karaoz U."/>
            <person name="Brodie E.L."/>
            <person name="Williams K.H."/>
            <person name="Hubbard S.S."/>
            <person name="Banfield J.F."/>
        </authorList>
    </citation>
    <scope>NUCLEOTIDE SEQUENCE [LARGE SCALE GENOMIC DNA]</scope>
</reference>
<evidence type="ECO:0000256" key="5">
    <source>
        <dbReference type="HAMAP-Rule" id="MF_00651"/>
    </source>
</evidence>
<comment type="caution">
    <text evidence="7">The sequence shown here is derived from an EMBL/GenBank/DDBJ whole genome shotgun (WGS) entry which is preliminary data.</text>
</comment>
<dbReference type="Gene3D" id="3.30.420.140">
    <property type="entry name" value="YqgF/RNase H-like domain"/>
    <property type="match status" value="1"/>
</dbReference>
<gene>
    <name evidence="7" type="ORF">A2713_01285</name>
</gene>
<sequence>MRILGIDYGEKKVGVAIGVNDIVSPYGVIQFDIKKAILKIIEDERIEMVVVGLPLISGKPTKSSEKAKAFGGALKKKLPKNIKLIYVDEFGTTKQSNEIAIASGVSKKRRKEDDAIAACQIIKRFISDFPLSNL</sequence>
<protein>
    <recommendedName>
        <fullName evidence="5">Putative pre-16S rRNA nuclease</fullName>
        <ecNumber evidence="5">3.1.-.-</ecNumber>
    </recommendedName>
</protein>
<evidence type="ECO:0000256" key="2">
    <source>
        <dbReference type="ARBA" id="ARBA00022517"/>
    </source>
</evidence>
<proteinExistence type="inferred from homology"/>
<evidence type="ECO:0000259" key="6">
    <source>
        <dbReference type="SMART" id="SM00732"/>
    </source>
</evidence>
<dbReference type="Proteomes" id="UP000176444">
    <property type="component" value="Unassembled WGS sequence"/>
</dbReference>
<evidence type="ECO:0000256" key="1">
    <source>
        <dbReference type="ARBA" id="ARBA00022490"/>
    </source>
</evidence>
<organism evidence="7 8">
    <name type="scientific">candidate division WWE3 bacterium RIFCSPHIGHO2_01_FULL_35_17</name>
    <dbReference type="NCBI Taxonomy" id="1802614"/>
    <lineage>
        <taxon>Bacteria</taxon>
        <taxon>Katanobacteria</taxon>
    </lineage>
</organism>
<name>A0A1F4USF6_UNCKA</name>
<accession>A0A1F4USF6</accession>
<keyword evidence="4 5" id="KW-0378">Hydrolase</keyword>
<comment type="function">
    <text evidence="5">Could be a nuclease involved in processing of the 5'-end of pre-16S rRNA.</text>
</comment>
<dbReference type="CDD" id="cd16964">
    <property type="entry name" value="YqgF"/>
    <property type="match status" value="1"/>
</dbReference>
<dbReference type="InterPro" id="IPR037027">
    <property type="entry name" value="YqgF/RNaseH-like_dom_sf"/>
</dbReference>
<dbReference type="GO" id="GO:0005829">
    <property type="term" value="C:cytosol"/>
    <property type="evidence" value="ECO:0007669"/>
    <property type="project" value="TreeGrafter"/>
</dbReference>
<feature type="domain" description="YqgF/RNase H-like" evidence="6">
    <location>
        <begin position="1"/>
        <end position="96"/>
    </location>
</feature>
<dbReference type="AlphaFoldDB" id="A0A1F4USF6"/>
<dbReference type="PANTHER" id="PTHR33317">
    <property type="entry name" value="POLYNUCLEOTIDYL TRANSFERASE, RIBONUCLEASE H-LIKE SUPERFAMILY PROTEIN"/>
    <property type="match status" value="1"/>
</dbReference>
<evidence type="ECO:0000313" key="8">
    <source>
        <dbReference type="Proteomes" id="UP000176444"/>
    </source>
</evidence>
<dbReference type="SUPFAM" id="SSF53098">
    <property type="entry name" value="Ribonuclease H-like"/>
    <property type="match status" value="1"/>
</dbReference>